<organism evidence="1 2">
    <name type="scientific">Halocaridina rubra</name>
    <name type="common">Hawaiian red shrimp</name>
    <dbReference type="NCBI Taxonomy" id="373956"/>
    <lineage>
        <taxon>Eukaryota</taxon>
        <taxon>Metazoa</taxon>
        <taxon>Ecdysozoa</taxon>
        <taxon>Arthropoda</taxon>
        <taxon>Crustacea</taxon>
        <taxon>Multicrustacea</taxon>
        <taxon>Malacostraca</taxon>
        <taxon>Eumalacostraca</taxon>
        <taxon>Eucarida</taxon>
        <taxon>Decapoda</taxon>
        <taxon>Pleocyemata</taxon>
        <taxon>Caridea</taxon>
        <taxon>Atyoidea</taxon>
        <taxon>Atyidae</taxon>
        <taxon>Halocaridina</taxon>
    </lineage>
</organism>
<proteinExistence type="predicted"/>
<comment type="caution">
    <text evidence="1">The sequence shown here is derived from an EMBL/GenBank/DDBJ whole genome shotgun (WGS) entry which is preliminary data.</text>
</comment>
<dbReference type="Proteomes" id="UP001381693">
    <property type="component" value="Unassembled WGS sequence"/>
</dbReference>
<name>A0AAN8WVX7_HALRR</name>
<dbReference type="AlphaFoldDB" id="A0AAN8WVX7"/>
<feature type="non-terminal residue" evidence="1">
    <location>
        <position position="1"/>
    </location>
</feature>
<protein>
    <recommendedName>
        <fullName evidence="3">HAT C-terminal dimerisation domain-containing protein</fullName>
    </recommendedName>
</protein>
<accession>A0AAN8WVX7</accession>
<sequence length="125" mass="14121">RLLKSLFSKNSVQLDSASQQEPGCSKDAVEIEAGRGANDDPLLAEYLQEIEELETIPLRKEPSAHLDVNMEFESFEVLLKRTKNLDKLYNALLSVKPTSVESERDFSAVGLYLMKLRSNLSENLY</sequence>
<evidence type="ECO:0008006" key="3">
    <source>
        <dbReference type="Google" id="ProtNLM"/>
    </source>
</evidence>
<reference evidence="1 2" key="1">
    <citation type="submission" date="2023-11" db="EMBL/GenBank/DDBJ databases">
        <title>Halocaridina rubra genome assembly.</title>
        <authorList>
            <person name="Smith C."/>
        </authorList>
    </citation>
    <scope>NUCLEOTIDE SEQUENCE [LARGE SCALE GENOMIC DNA]</scope>
    <source>
        <strain evidence="1">EP-1</strain>
        <tissue evidence="1">Whole</tissue>
    </source>
</reference>
<gene>
    <name evidence="1" type="ORF">SK128_008550</name>
</gene>
<dbReference type="EMBL" id="JAXCGZ010016236">
    <property type="protein sequence ID" value="KAK7069498.1"/>
    <property type="molecule type" value="Genomic_DNA"/>
</dbReference>
<evidence type="ECO:0000313" key="2">
    <source>
        <dbReference type="Proteomes" id="UP001381693"/>
    </source>
</evidence>
<keyword evidence="2" id="KW-1185">Reference proteome</keyword>
<evidence type="ECO:0000313" key="1">
    <source>
        <dbReference type="EMBL" id="KAK7069498.1"/>
    </source>
</evidence>